<feature type="domain" description="FAD/NAD(P)-binding" evidence="7">
    <location>
        <begin position="178"/>
        <end position="481"/>
    </location>
</feature>
<keyword evidence="5 6" id="KW-0560">Oxidoreductase</keyword>
<dbReference type="InterPro" id="IPR023753">
    <property type="entry name" value="FAD/NAD-binding_dom"/>
</dbReference>
<dbReference type="SUPFAM" id="SSF51905">
    <property type="entry name" value="FAD/NAD(P)-binding domain"/>
    <property type="match status" value="1"/>
</dbReference>
<evidence type="ECO:0000313" key="9">
    <source>
        <dbReference type="Proteomes" id="UP000697472"/>
    </source>
</evidence>
<comment type="cofactor">
    <cofactor evidence="6">
        <name>FAD</name>
        <dbReference type="ChEBI" id="CHEBI:57692"/>
    </cofactor>
    <text evidence="6">Binds 1 FAD per subunit.</text>
</comment>
<evidence type="ECO:0000256" key="6">
    <source>
        <dbReference type="HAMAP-Rule" id="MF_01685"/>
    </source>
</evidence>
<dbReference type="Gene3D" id="3.30.460.10">
    <property type="entry name" value="Beta Polymerase, domain 2"/>
    <property type="match status" value="1"/>
</dbReference>
<keyword evidence="2 6" id="KW-0285">Flavoprotein</keyword>
<dbReference type="Gene3D" id="3.50.50.60">
    <property type="entry name" value="FAD/NAD(P)-binding domain"/>
    <property type="match status" value="2"/>
</dbReference>
<keyword evidence="4 6" id="KW-0521">NADP</keyword>
<feature type="binding site" evidence="6">
    <location>
        <position position="219"/>
    </location>
    <ligand>
        <name>FAD</name>
        <dbReference type="ChEBI" id="CHEBI:57692"/>
    </ligand>
</feature>
<dbReference type="Pfam" id="PF04229">
    <property type="entry name" value="GrpB"/>
    <property type="match status" value="1"/>
</dbReference>
<dbReference type="InterPro" id="IPR022890">
    <property type="entry name" value="Fd--NADP_Rdtase_type_2"/>
</dbReference>
<gene>
    <name evidence="8" type="ORF">JOC28_001386</name>
</gene>
<keyword evidence="3 6" id="KW-0274">FAD</keyword>
<proteinExistence type="inferred from homology"/>
<feature type="binding site" evidence="6">
    <location>
        <position position="206"/>
    </location>
    <ligand>
        <name>FAD</name>
        <dbReference type="ChEBI" id="CHEBI:57692"/>
    </ligand>
</feature>
<comment type="subunit">
    <text evidence="1 6">Homodimer.</text>
</comment>
<feature type="binding site" evidence="6">
    <location>
        <position position="497"/>
    </location>
    <ligand>
        <name>FAD</name>
        <dbReference type="ChEBI" id="CHEBI:57692"/>
    </ligand>
</feature>
<evidence type="ECO:0000256" key="2">
    <source>
        <dbReference type="ARBA" id="ARBA00022630"/>
    </source>
</evidence>
<dbReference type="PANTHER" id="PTHR48105">
    <property type="entry name" value="THIOREDOXIN REDUCTASE 1-RELATED-RELATED"/>
    <property type="match status" value="1"/>
</dbReference>
<protein>
    <recommendedName>
        <fullName evidence="6">Ferredoxin--NADP reductase</fullName>
        <shortName evidence="6">FNR</shortName>
        <shortName evidence="6">Fd-NADP(+) reductase</shortName>
        <ecNumber evidence="6">1.18.1.2</ecNumber>
    </recommendedName>
</protein>
<comment type="similarity">
    <text evidence="6">Belongs to the ferredoxin--NADP reductase type 2 family.</text>
</comment>
<dbReference type="Proteomes" id="UP000697472">
    <property type="component" value="Unassembled WGS sequence"/>
</dbReference>
<evidence type="ECO:0000313" key="8">
    <source>
        <dbReference type="EMBL" id="MBM7643085.1"/>
    </source>
</evidence>
<evidence type="ECO:0000256" key="1">
    <source>
        <dbReference type="ARBA" id="ARBA00011738"/>
    </source>
</evidence>
<evidence type="ECO:0000256" key="4">
    <source>
        <dbReference type="ARBA" id="ARBA00022857"/>
    </source>
</evidence>
<dbReference type="PRINTS" id="PR00368">
    <property type="entry name" value="FADPNR"/>
</dbReference>
<evidence type="ECO:0000259" key="7">
    <source>
        <dbReference type="Pfam" id="PF07992"/>
    </source>
</evidence>
<feature type="binding site" evidence="6">
    <location>
        <position position="214"/>
    </location>
    <ligand>
        <name>FAD</name>
        <dbReference type="ChEBI" id="CHEBI:57692"/>
    </ligand>
</feature>
<dbReference type="InterPro" id="IPR050097">
    <property type="entry name" value="Ferredoxin-NADP_redctase_2"/>
</dbReference>
<dbReference type="PRINTS" id="PR00469">
    <property type="entry name" value="PNDRDTASEII"/>
</dbReference>
<feature type="binding site" evidence="6">
    <location>
        <position position="294"/>
    </location>
    <ligand>
        <name>FAD</name>
        <dbReference type="ChEBI" id="CHEBI:57692"/>
    </ligand>
</feature>
<dbReference type="SUPFAM" id="SSF81301">
    <property type="entry name" value="Nucleotidyltransferase"/>
    <property type="match status" value="1"/>
</dbReference>
<keyword evidence="9" id="KW-1185">Reference proteome</keyword>
<evidence type="ECO:0000256" key="3">
    <source>
        <dbReference type="ARBA" id="ARBA00022827"/>
    </source>
</evidence>
<dbReference type="HAMAP" id="MF_01685">
    <property type="entry name" value="FENR2"/>
    <property type="match status" value="1"/>
</dbReference>
<dbReference type="InterPro" id="IPR043519">
    <property type="entry name" value="NT_sf"/>
</dbReference>
<feature type="binding site" evidence="6">
    <location>
        <position position="456"/>
    </location>
    <ligand>
        <name>FAD</name>
        <dbReference type="ChEBI" id="CHEBI:57692"/>
    </ligand>
</feature>
<dbReference type="Pfam" id="PF07992">
    <property type="entry name" value="Pyr_redox_2"/>
    <property type="match status" value="1"/>
</dbReference>
<accession>A0ABS2PSX3</accession>
<dbReference type="InterPro" id="IPR036188">
    <property type="entry name" value="FAD/NAD-bd_sf"/>
</dbReference>
<dbReference type="InterPro" id="IPR007344">
    <property type="entry name" value="GrpB/CoaE"/>
</dbReference>
<comment type="catalytic activity">
    <reaction evidence="6">
        <text>2 reduced [2Fe-2S]-[ferredoxin] + NADP(+) + H(+) = 2 oxidized [2Fe-2S]-[ferredoxin] + NADPH</text>
        <dbReference type="Rhea" id="RHEA:20125"/>
        <dbReference type="Rhea" id="RHEA-COMP:10000"/>
        <dbReference type="Rhea" id="RHEA-COMP:10001"/>
        <dbReference type="ChEBI" id="CHEBI:15378"/>
        <dbReference type="ChEBI" id="CHEBI:33737"/>
        <dbReference type="ChEBI" id="CHEBI:33738"/>
        <dbReference type="ChEBI" id="CHEBI:57783"/>
        <dbReference type="ChEBI" id="CHEBI:58349"/>
        <dbReference type="EC" id="1.18.1.2"/>
    </reaction>
</comment>
<dbReference type="EMBL" id="JAFBEH010000028">
    <property type="protein sequence ID" value="MBM7643085.1"/>
    <property type="molecule type" value="Genomic_DNA"/>
</dbReference>
<organism evidence="8 9">
    <name type="scientific">Streptococcus loxodontisalivarius</name>
    <dbReference type="NCBI Taxonomy" id="1349415"/>
    <lineage>
        <taxon>Bacteria</taxon>
        <taxon>Bacillati</taxon>
        <taxon>Bacillota</taxon>
        <taxon>Bacilli</taxon>
        <taxon>Lactobacillales</taxon>
        <taxon>Streptococcaceae</taxon>
        <taxon>Streptococcus</taxon>
    </lineage>
</organism>
<comment type="caution">
    <text evidence="8">The sequence shown here is derived from an EMBL/GenBank/DDBJ whole genome shotgun (WGS) entry which is preliminary data.</text>
</comment>
<comment type="caution">
    <text evidence="6">Lacks conserved residue(s) required for the propagation of feature annotation.</text>
</comment>
<evidence type="ECO:0000256" key="5">
    <source>
        <dbReference type="ARBA" id="ARBA00023002"/>
    </source>
</evidence>
<reference evidence="8 9" key="1">
    <citation type="submission" date="2021-01" db="EMBL/GenBank/DDBJ databases">
        <title>Genomic Encyclopedia of Type Strains, Phase IV (KMG-IV): sequencing the most valuable type-strain genomes for metagenomic binning, comparative biology and taxonomic classification.</title>
        <authorList>
            <person name="Goeker M."/>
        </authorList>
    </citation>
    <scope>NUCLEOTIDE SEQUENCE [LARGE SCALE GENOMIC DNA]</scope>
    <source>
        <strain evidence="8 9">DSM 27382</strain>
    </source>
</reference>
<name>A0ABS2PSX3_9STRE</name>
<dbReference type="EC" id="1.18.1.2" evidence="6"/>
<sequence length="502" mass="56063">MKTEKVEVLPYQKSWSEDFKKISEEIYEVLGELLLAIEHVGSTAVVGLSAKPIIDIDLVVSDERDLKEAISKLERAGYQHEGDLGIPGRHAFAYQGKEHLQTHHLYLLCQNADELRRHKAFRDFLRHHPKEVLEYSKVKEIAAKAYLDDIESYMKAKSDIIEKIYKEIDKMSENTVVDITIIGGGPVGLWTAFYAGLRGMKVKIIESLSELGGQPAVLYPEKKIYDIPAYPVITGAELTENLVEQLKRFEATTEICLKEEVLTFEKNEDIFTIETSKGQHQSKSIIIACGNGAFSPRQIGLDNEDEFADNNLFYNVHKLDQFAGKKVVIAGGGDSAVDWANHLDGIAESVTLIHRRDAFRAHEHSVEELKASNVNILTPYVPLELTGDNGFAKSLKVQKVKSEETLDLEVDALIVSFGFSTNNKNLKNWNVDYKRSSIHVSPRFETSLEGVYAVGDAADYDGKVDLIATGFGEAPTAVNQAINYIYPDSDNRAVHSTSLIDE</sequence>